<keyword evidence="2" id="KW-1185">Reference proteome</keyword>
<dbReference type="EMBL" id="LJCR01000738">
    <property type="protein sequence ID" value="KPV51884.1"/>
    <property type="molecule type" value="Genomic_DNA"/>
</dbReference>
<sequence length="100" mass="10127">FGHGSYTPLKSGNNRVAAFLRQDGDSAALVLLNFGRQPVAGVALNADTSDLAPGSYQPATLPDDGVSAAPLTVEAGGAIAGYAPLPALAARTGYVFRLAR</sequence>
<feature type="non-terminal residue" evidence="1">
    <location>
        <position position="1"/>
    </location>
</feature>
<dbReference type="InterPro" id="IPR013780">
    <property type="entry name" value="Glyco_hydro_b"/>
</dbReference>
<evidence type="ECO:0000313" key="1">
    <source>
        <dbReference type="EMBL" id="KPV51884.1"/>
    </source>
</evidence>
<evidence type="ECO:0000313" key="2">
    <source>
        <dbReference type="Proteomes" id="UP000050509"/>
    </source>
</evidence>
<comment type="caution">
    <text evidence="1">The sequence shown here is derived from an EMBL/GenBank/DDBJ whole genome shotgun (WGS) entry which is preliminary data.</text>
</comment>
<dbReference type="Gene3D" id="2.60.40.1180">
    <property type="entry name" value="Golgi alpha-mannosidase II"/>
    <property type="match status" value="1"/>
</dbReference>
<name>A0A0P9FFM8_9CHLR</name>
<reference evidence="1 2" key="1">
    <citation type="submission" date="2015-09" db="EMBL/GenBank/DDBJ databases">
        <title>Draft genome sequence of Kouleothrix aurantiaca JCM 19913.</title>
        <authorList>
            <person name="Hemp J."/>
        </authorList>
    </citation>
    <scope>NUCLEOTIDE SEQUENCE [LARGE SCALE GENOMIC DNA]</scope>
    <source>
        <strain evidence="1 2">COM-B</strain>
    </source>
</reference>
<protein>
    <recommendedName>
        <fullName evidence="3">Alpha-amylase</fullName>
    </recommendedName>
</protein>
<dbReference type="SUPFAM" id="SSF51011">
    <property type="entry name" value="Glycosyl hydrolase domain"/>
    <property type="match status" value="1"/>
</dbReference>
<evidence type="ECO:0008006" key="3">
    <source>
        <dbReference type="Google" id="ProtNLM"/>
    </source>
</evidence>
<gene>
    <name evidence="1" type="ORF">SE17_18705</name>
</gene>
<dbReference type="AlphaFoldDB" id="A0A0P9FFM8"/>
<dbReference type="Proteomes" id="UP000050509">
    <property type="component" value="Unassembled WGS sequence"/>
</dbReference>
<accession>A0A0P9FFM8</accession>
<organism evidence="1 2">
    <name type="scientific">Kouleothrix aurantiaca</name>
    <dbReference type="NCBI Taxonomy" id="186479"/>
    <lineage>
        <taxon>Bacteria</taxon>
        <taxon>Bacillati</taxon>
        <taxon>Chloroflexota</taxon>
        <taxon>Chloroflexia</taxon>
        <taxon>Chloroflexales</taxon>
        <taxon>Roseiflexineae</taxon>
        <taxon>Roseiflexaceae</taxon>
        <taxon>Kouleothrix</taxon>
    </lineage>
</organism>
<proteinExistence type="predicted"/>